<protein>
    <submittedName>
        <fullName evidence="4">BAR domain-containing protein</fullName>
    </submittedName>
</protein>
<dbReference type="Proteomes" id="UP000271162">
    <property type="component" value="Unassembled WGS sequence"/>
</dbReference>
<accession>A0A158R0D6</accession>
<feature type="coiled-coil region" evidence="1">
    <location>
        <begin position="87"/>
        <end position="137"/>
    </location>
</feature>
<dbReference type="WBParaSite" id="NBR_0001159201-mRNA-1">
    <property type="protein sequence ID" value="NBR_0001159201-mRNA-1"/>
    <property type="gene ID" value="NBR_0001159201"/>
</dbReference>
<proteinExistence type="predicted"/>
<organism evidence="4">
    <name type="scientific">Nippostrongylus brasiliensis</name>
    <name type="common">Rat hookworm</name>
    <dbReference type="NCBI Taxonomy" id="27835"/>
    <lineage>
        <taxon>Eukaryota</taxon>
        <taxon>Metazoa</taxon>
        <taxon>Ecdysozoa</taxon>
        <taxon>Nematoda</taxon>
        <taxon>Chromadorea</taxon>
        <taxon>Rhabditida</taxon>
        <taxon>Rhabditina</taxon>
        <taxon>Rhabditomorpha</taxon>
        <taxon>Strongyloidea</taxon>
        <taxon>Heligmosomidae</taxon>
        <taxon>Nippostrongylus</taxon>
    </lineage>
</organism>
<gene>
    <name evidence="2" type="ORF">NBR_LOCUS11593</name>
</gene>
<evidence type="ECO:0000256" key="1">
    <source>
        <dbReference type="SAM" id="Coils"/>
    </source>
</evidence>
<evidence type="ECO:0000313" key="2">
    <source>
        <dbReference type="EMBL" id="VDL75182.1"/>
    </source>
</evidence>
<name>A0A158R0D6_NIPBR</name>
<reference evidence="2 3" key="2">
    <citation type="submission" date="2018-11" db="EMBL/GenBank/DDBJ databases">
        <authorList>
            <consortium name="Pathogen Informatics"/>
        </authorList>
    </citation>
    <scope>NUCLEOTIDE SEQUENCE [LARGE SCALE GENOMIC DNA]</scope>
</reference>
<evidence type="ECO:0000313" key="4">
    <source>
        <dbReference type="WBParaSite" id="NBR_0001159201-mRNA-1"/>
    </source>
</evidence>
<dbReference type="AlphaFoldDB" id="A0A158R0D6"/>
<dbReference type="EMBL" id="UYSL01020558">
    <property type="protein sequence ID" value="VDL75182.1"/>
    <property type="molecule type" value="Genomic_DNA"/>
</dbReference>
<sequence length="185" mass="20932">MSKSSSGKPKPPSRLSGAGAMFGIKKLAYQFSKAVGYVDPTTLPQQVQHRCQECEGYRAALIEACEAMLQIMQGNPTYTPEVNSTQFEDLKRSLLKAKEDMEMAQEDLKKGETAFRKRSARKTMDKYEAELKAMEQFLNVKLPAQKVEHVKEIEAMVSEIQSYHEWMASYCTPLANYKVARPPNL</sequence>
<keyword evidence="1" id="KW-0175">Coiled coil</keyword>
<evidence type="ECO:0000313" key="3">
    <source>
        <dbReference type="Proteomes" id="UP000271162"/>
    </source>
</evidence>
<reference evidence="4" key="1">
    <citation type="submission" date="2016-04" db="UniProtKB">
        <authorList>
            <consortium name="WormBaseParasite"/>
        </authorList>
    </citation>
    <scope>IDENTIFICATION</scope>
</reference>
<dbReference type="OMA" id="IQSYHEW"/>
<keyword evidence="3" id="KW-1185">Reference proteome</keyword>